<dbReference type="PROSITE" id="PS50853">
    <property type="entry name" value="FN3"/>
    <property type="match status" value="1"/>
</dbReference>
<dbReference type="Gene3D" id="2.60.40.10">
    <property type="entry name" value="Immunoglobulins"/>
    <property type="match status" value="2"/>
</dbReference>
<evidence type="ECO:0000256" key="7">
    <source>
        <dbReference type="ARBA" id="ARBA00023273"/>
    </source>
</evidence>
<dbReference type="InterPro" id="IPR003961">
    <property type="entry name" value="FN3_dom"/>
</dbReference>
<dbReference type="OrthoDB" id="2582440at2"/>
<dbReference type="GO" id="GO:0004553">
    <property type="term" value="F:hydrolase activity, hydrolyzing O-glycosyl compounds"/>
    <property type="evidence" value="ECO:0007669"/>
    <property type="project" value="UniProtKB-ARBA"/>
</dbReference>
<accession>A0A5M7ATM5</accession>
<dbReference type="InterPro" id="IPR013783">
    <property type="entry name" value="Ig-like_fold"/>
</dbReference>
<dbReference type="GO" id="GO:0005509">
    <property type="term" value="F:calcium ion binding"/>
    <property type="evidence" value="ECO:0007669"/>
    <property type="project" value="InterPro"/>
</dbReference>
<dbReference type="InterPro" id="IPR026444">
    <property type="entry name" value="Secre_tail"/>
</dbReference>
<keyword evidence="4" id="KW-0732">Signal</keyword>
<dbReference type="InterPro" id="IPR036116">
    <property type="entry name" value="FN3_sf"/>
</dbReference>
<dbReference type="Proteomes" id="UP000315145">
    <property type="component" value="Unassembled WGS sequence"/>
</dbReference>
<reference evidence="10" key="3">
    <citation type="submission" date="2019-09" db="EMBL/GenBank/DDBJ databases">
        <authorList>
            <person name="Zhang D.-C."/>
        </authorList>
    </citation>
    <scope>NUCLEOTIDE SEQUENCE</scope>
    <source>
        <strain evidence="10">RU-4-M-4</strain>
    </source>
</reference>
<evidence type="ECO:0000259" key="9">
    <source>
        <dbReference type="PROSITE" id="PS50853"/>
    </source>
</evidence>
<evidence type="ECO:0000313" key="10">
    <source>
        <dbReference type="EMBL" id="KAA5820903.1"/>
    </source>
</evidence>
<protein>
    <submittedName>
        <fullName evidence="10">Choice-of-anchor D domain-containing protein</fullName>
    </submittedName>
</protein>
<comment type="subcellular location">
    <subcellularLocation>
        <location evidence="1">Cell projection</location>
        <location evidence="1">Cilium</location>
    </subcellularLocation>
    <subcellularLocation>
        <location evidence="2">Cytoplasm</location>
    </subcellularLocation>
</comment>
<dbReference type="GO" id="GO:0005975">
    <property type="term" value="P:carbohydrate metabolic process"/>
    <property type="evidence" value="ECO:0007669"/>
    <property type="project" value="UniProtKB-ARBA"/>
</dbReference>
<evidence type="ECO:0000313" key="13">
    <source>
        <dbReference type="Proteomes" id="UP000322315"/>
    </source>
</evidence>
<evidence type="ECO:0000313" key="11">
    <source>
        <dbReference type="EMBL" id="TSJ71978.1"/>
    </source>
</evidence>
<dbReference type="SUPFAM" id="SSF103647">
    <property type="entry name" value="TSP type-3 repeat"/>
    <property type="match status" value="1"/>
</dbReference>
<organism evidence="10 13">
    <name type="scientific">Algibacter amylolyticus</name>
    <dbReference type="NCBI Taxonomy" id="1608400"/>
    <lineage>
        <taxon>Bacteria</taxon>
        <taxon>Pseudomonadati</taxon>
        <taxon>Bacteroidota</taxon>
        <taxon>Flavobacteriia</taxon>
        <taxon>Flavobacteriales</taxon>
        <taxon>Flavobacteriaceae</taxon>
        <taxon>Algibacter</taxon>
    </lineage>
</organism>
<dbReference type="Proteomes" id="UP000322315">
    <property type="component" value="Unassembled WGS sequence"/>
</dbReference>
<dbReference type="EMBL" id="VMBF01000013">
    <property type="protein sequence ID" value="TSJ71978.1"/>
    <property type="molecule type" value="Genomic_DNA"/>
</dbReference>
<dbReference type="SMART" id="SM00060">
    <property type="entry name" value="FN3"/>
    <property type="match status" value="1"/>
</dbReference>
<dbReference type="CDD" id="cd00063">
    <property type="entry name" value="FN3"/>
    <property type="match status" value="1"/>
</dbReference>
<dbReference type="GO" id="GO:0005737">
    <property type="term" value="C:cytoplasm"/>
    <property type="evidence" value="ECO:0007669"/>
    <property type="project" value="UniProtKB-SubCell"/>
</dbReference>
<dbReference type="Pfam" id="PF20009">
    <property type="entry name" value="GEVED"/>
    <property type="match status" value="1"/>
</dbReference>
<keyword evidence="3" id="KW-0963">Cytoplasm</keyword>
<evidence type="ECO:0000256" key="3">
    <source>
        <dbReference type="ARBA" id="ARBA00022490"/>
    </source>
</evidence>
<keyword evidence="6" id="KW-1015">Disulfide bond</keyword>
<dbReference type="InterPro" id="IPR053879">
    <property type="entry name" value="HYDIN_VesB_CFA65-like_Ig"/>
</dbReference>
<feature type="domain" description="Fibronectin type-III" evidence="9">
    <location>
        <begin position="387"/>
        <end position="472"/>
    </location>
</feature>
<dbReference type="RefSeq" id="WP_144118195.1">
    <property type="nucleotide sequence ID" value="NZ_JACHGE010000012.1"/>
</dbReference>
<evidence type="ECO:0000256" key="8">
    <source>
        <dbReference type="SAM" id="MobiDB-lite"/>
    </source>
</evidence>
<dbReference type="InterPro" id="IPR028974">
    <property type="entry name" value="TSP_type-3_rpt"/>
</dbReference>
<comment type="caution">
    <text evidence="10">The sequence shown here is derived from an EMBL/GenBank/DDBJ whole genome shotgun (WGS) entry which is preliminary data.</text>
</comment>
<reference evidence="11 12" key="2">
    <citation type="submission" date="2019-07" db="EMBL/GenBank/DDBJ databases">
        <title>Algibacter marinivivus sp. nov., isolated from the surface of a marine red alga.</title>
        <authorList>
            <person name="Zhong X."/>
            <person name="Xu W."/>
            <person name="Zhang Y."/>
            <person name="Zhang Q."/>
            <person name="Du Z."/>
        </authorList>
    </citation>
    <scope>NUCLEOTIDE SEQUENCE [LARGE SCALE GENOMIC DNA]</scope>
    <source>
        <strain evidence="11 12">RU-4-M-4</strain>
    </source>
</reference>
<dbReference type="NCBIfam" id="TIGR04183">
    <property type="entry name" value="Por_Secre_tail"/>
    <property type="match status" value="1"/>
</dbReference>
<dbReference type="EMBL" id="VWRS01000013">
    <property type="protein sequence ID" value="KAA5820903.1"/>
    <property type="molecule type" value="Genomic_DNA"/>
</dbReference>
<reference evidence="10 13" key="1">
    <citation type="journal article" date="2015" name="Int. J. Syst. Evol. Microbiol.">
        <title>Algibacter amylolyticus sp. nov., isolated from intertidal sediment.</title>
        <authorList>
            <person name="Zhang D.C."/>
            <person name="Wu J."/>
            <person name="Neuner K."/>
            <person name="Yao J."/>
            <person name="Margesin R."/>
        </authorList>
    </citation>
    <scope>NUCLEOTIDE SEQUENCE [LARGE SCALE GENOMIC DNA]</scope>
    <source>
        <strain evidence="10 13">RU-4-M-4</strain>
    </source>
</reference>
<dbReference type="Gene3D" id="2.60.120.200">
    <property type="match status" value="1"/>
</dbReference>
<name>A0A5M7ATM5_9FLAO</name>
<dbReference type="Pfam" id="PF22544">
    <property type="entry name" value="HYDIN_VesB_CFA65-like_Ig"/>
    <property type="match status" value="1"/>
</dbReference>
<evidence type="ECO:0000256" key="2">
    <source>
        <dbReference type="ARBA" id="ARBA00004496"/>
    </source>
</evidence>
<evidence type="ECO:0000256" key="5">
    <source>
        <dbReference type="ARBA" id="ARBA00023069"/>
    </source>
</evidence>
<evidence type="ECO:0000256" key="1">
    <source>
        <dbReference type="ARBA" id="ARBA00004138"/>
    </source>
</evidence>
<proteinExistence type="predicted"/>
<keyword evidence="12" id="KW-1185">Reference proteome</keyword>
<gene>
    <name evidence="10" type="ORF">F2B50_17340</name>
    <name evidence="11" type="ORF">FPF71_17340</name>
</gene>
<evidence type="ECO:0000313" key="12">
    <source>
        <dbReference type="Proteomes" id="UP000315145"/>
    </source>
</evidence>
<sequence length="2090" mass="227202">MEKKYALSPKLVFVLVLLFLIGFNGFSQVEIASQRFHNGSPDYPYTVADKDGVFAPPSQTISTHVGSDNWDYTATTSDGIIRVVNSSVTNPASDFYCLELKNYWEDAPSLEFKERDLSNYVNVTFSIAYQSLGDPENNEDLILNYSYLDGGTWVDNTVVLVEGNSSSFLGVPYDITLFNYSILVTNPYQVSIPDSATKFRATISATFKNGANGSDNYYIDDVILSGEATTIAPVATCKGDFAIELDAFGNASITSADIDDGSTVSVGTKSLSIDKSSFTCNDLGPNLITLTVNDGTQSSTCTTTVTVNSYTGAMVTPTIPDTTTYCSFTATPPEDISYKCNTVSPTTTDPISFDTPGSYSITWRYQDSVSGDSETAIQNITLNNIAAPTGIAVTNIGADTATISWNAQIGVESYEIQYKKNNLVNWETVTTTNNTINITALNQLTLYDVRVGSVCGESTVYSGITNFTTAGHDYCDTNVDNTSTRVYVRTVRVGTINNTEGRQAGGYDDNTHLSTVLYKNESHTFNFSFRNSNYYNIGHAVWIDFNGDGDFEDANELVWNNNGNLDNAGTYQYHSPSILIPSFAVTGPTRMRVAVRQNGAPDGTCDDDSWGDSRGEFEDYTLNLQIRPDAPQEIDVTGNDNLIIDDAGVTDISEENNTDYGKYDVFEVPMVKTYRITNNGADPLTLTGSPLIQFTSNTGDFTLTQPSVSVLAIGESTTFTVTFNPSTVGVKNATIQILNDDLDASDTEDNYTFYIQGQGVKSFQDTDGDGVPDNIDGDDDNDGLLDSTEDNACKSYAYSNQVETVFLNETFGAGYNRITIEEASSGSSTTYCYEDGSGACGGSTSVNDGSYTLYYQTSNGDGVNQTPIGDVAEWADRDWYVGLDHTPDSIDGAEPGRMLIVNADYDPGIFYQATITGVTPGVEVIYGFSVINLIRTDHPRIGDMKKPQVSIAVYDPNGVLIAIESSGLIEATDASNPAGDWINLETSFTTTSSQFTIQLINDQEGGGGNDLAIDDIYVKQLLCDQDGDGVADSVDLDNDNDGIPNVVELGLADPDKDATLLGSGWVDNNANGVHDSYEGGAPIIDTDGDGIPDYVDADSDNDGIFDAVEYDGLGDIDVDGDGKGDGSDIDSFLIDDEADGDGLLAIIDGNDSDSDGVDHGSAGYTTPLDSDSDGIPDYLEIDSNNDGVFDIEETIYVDYDTNNDGRIDGSADVDKDGILDSFDTNSTVFGSPRKLDESYTLYFDGRNDYISENLPVIDSWSSSTLMAWIKIAPGASGKRRIVGQDNFYLAVNADGTAIATAGGVSANSTTVLPINIWVHVAASFNNVDGNFVLYVNGEEESIETAGTIPAAVSDFTVGRKPGVLGEENVLTSEYFKGEIDEVRLFNAGLSEDEIQKMVYQELDDTNGFETGKIIPINISAITGSSLQRYYKMDKFDADITSEKKGISTGAKLYNIKNVYFQTAPLPFVTTTSGVWTDKSSWLHGDVWDIDEIEKNKDWSVVKIEHDITANQDVKTLGLLIDSNKTLKIEGDHLVKNSWYFQLNGVLDLEDDSQLIQTETSNLITSANGRILRRQEGEANAFRYNYWASPVGVTGVTNLSDNNAATHNTNNTSFSLGMLNDEAGNNVTFTSDYTANGNISTYWMYTFKNGITYWDWERISPTAEISPGVGFTKKGSGTAGANQQYIFEGKPNNGTILIDVIDSGGAGSEANVSKTSYLLGNPYASALDVYQFLEDNEGVIDGYLQLWQQWSGNSHNLSEYNGGYAQVNKLGAIRAFQFKGTSGKNTGSQDGTLLPSRYLPVGQGFLAEIVADGVVEFNNGQRVFVKESDADGSGENGSVFLKSENTKASKTQTSNTNETANAIKKIRLEFSSVTGPETRRELLLGFSDFTTDGFDYGYDAKYTEVNNNDLNLNLEGQNMTMQAYSQITSDKVVALNFVSSGDNTFEIKISDLINMDDSQVIYLRDNLTGTYFDLTQDVAYSFSSAPGVFNKRFEIVFQSEQEALSTEESVISENYMYYQNASNTFFIKKLHTDVSKLSLVNMRGQVILELDNVTKSRLENGLQFNNMATGAYVVYLRTDTNEVLTKKIIVK</sequence>
<dbReference type="InterPro" id="IPR045474">
    <property type="entry name" value="GEVED"/>
</dbReference>
<dbReference type="NCBIfam" id="NF012200">
    <property type="entry name" value="choice_anch_D"/>
    <property type="match status" value="1"/>
</dbReference>
<dbReference type="SMART" id="SM00560">
    <property type="entry name" value="LamGL"/>
    <property type="match status" value="1"/>
</dbReference>
<keyword evidence="7" id="KW-0966">Cell projection</keyword>
<dbReference type="InterPro" id="IPR013320">
    <property type="entry name" value="ConA-like_dom_sf"/>
</dbReference>
<dbReference type="SUPFAM" id="SSF49899">
    <property type="entry name" value="Concanavalin A-like lectins/glucanases"/>
    <property type="match status" value="1"/>
</dbReference>
<dbReference type="Pfam" id="PF00041">
    <property type="entry name" value="fn3"/>
    <property type="match status" value="1"/>
</dbReference>
<keyword evidence="5" id="KW-0969">Cilium</keyword>
<evidence type="ECO:0000256" key="6">
    <source>
        <dbReference type="ARBA" id="ARBA00023157"/>
    </source>
</evidence>
<dbReference type="SUPFAM" id="SSF49265">
    <property type="entry name" value="Fibronectin type III"/>
    <property type="match status" value="1"/>
</dbReference>
<dbReference type="Pfam" id="PF13385">
    <property type="entry name" value="Laminin_G_3"/>
    <property type="match status" value="1"/>
</dbReference>
<dbReference type="InterPro" id="IPR006558">
    <property type="entry name" value="LamG-like"/>
</dbReference>
<evidence type="ECO:0000256" key="4">
    <source>
        <dbReference type="ARBA" id="ARBA00022729"/>
    </source>
</evidence>
<feature type="region of interest" description="Disordered" evidence="8">
    <location>
        <begin position="1149"/>
        <end position="1176"/>
    </location>
</feature>